<evidence type="ECO:0000256" key="2">
    <source>
        <dbReference type="ARBA" id="ARBA00022692"/>
    </source>
</evidence>
<dbReference type="Proteomes" id="UP000327013">
    <property type="component" value="Unassembled WGS sequence"/>
</dbReference>
<dbReference type="OrthoDB" id="3945612at2759"/>
<evidence type="ECO:0000256" key="3">
    <source>
        <dbReference type="ARBA" id="ARBA00022989"/>
    </source>
</evidence>
<dbReference type="PANTHER" id="PTHR15549">
    <property type="entry name" value="PAIRED IMMUNOGLOBULIN-LIKE TYPE 2 RECEPTOR"/>
    <property type="match status" value="1"/>
</dbReference>
<dbReference type="EMBL" id="VIBQ01000009">
    <property type="protein sequence ID" value="KAB8336881.1"/>
    <property type="molecule type" value="Genomic_DNA"/>
</dbReference>
<proteinExistence type="predicted"/>
<feature type="region of interest" description="Disordered" evidence="5">
    <location>
        <begin position="168"/>
        <end position="195"/>
    </location>
</feature>
<evidence type="ECO:0000256" key="1">
    <source>
        <dbReference type="ARBA" id="ARBA00004167"/>
    </source>
</evidence>
<evidence type="ECO:0000313" key="9">
    <source>
        <dbReference type="Proteomes" id="UP000327013"/>
    </source>
</evidence>
<comment type="caution">
    <text evidence="8">The sequence shown here is derived from an EMBL/GenBank/DDBJ whole genome shotgun (WGS) entry which is preliminary data.</text>
</comment>
<keyword evidence="9" id="KW-1185">Reference proteome</keyword>
<evidence type="ECO:0000256" key="5">
    <source>
        <dbReference type="SAM" id="MobiDB-lite"/>
    </source>
</evidence>
<feature type="signal peptide" evidence="7">
    <location>
        <begin position="1"/>
        <end position="24"/>
    </location>
</feature>
<name>A0A5N6KNP2_9ROSI</name>
<evidence type="ECO:0000256" key="7">
    <source>
        <dbReference type="SAM" id="SignalP"/>
    </source>
</evidence>
<comment type="subcellular location">
    <subcellularLocation>
        <location evidence="1">Membrane</location>
        <topology evidence="1">Single-pass membrane protein</topology>
    </subcellularLocation>
</comment>
<keyword evidence="3 6" id="KW-1133">Transmembrane helix</keyword>
<reference evidence="8 9" key="1">
    <citation type="submission" date="2019-06" db="EMBL/GenBank/DDBJ databases">
        <title>A chromosomal-level reference genome of Carpinus fangiana (Coryloideae, Betulaceae).</title>
        <authorList>
            <person name="Yang X."/>
            <person name="Wang Z."/>
            <person name="Zhang L."/>
            <person name="Hao G."/>
            <person name="Liu J."/>
            <person name="Yang Y."/>
        </authorList>
    </citation>
    <scope>NUCLEOTIDE SEQUENCE [LARGE SCALE GENOMIC DNA]</scope>
    <source>
        <strain evidence="8">Cfa_2016G</strain>
        <tissue evidence="8">Leaf</tissue>
    </source>
</reference>
<dbReference type="GO" id="GO:0016020">
    <property type="term" value="C:membrane"/>
    <property type="evidence" value="ECO:0007669"/>
    <property type="project" value="UniProtKB-SubCell"/>
</dbReference>
<dbReference type="AlphaFoldDB" id="A0A5N6KNP2"/>
<gene>
    <name evidence="8" type="ORF">FH972_021189</name>
</gene>
<evidence type="ECO:0000256" key="4">
    <source>
        <dbReference type="ARBA" id="ARBA00023136"/>
    </source>
</evidence>
<protein>
    <submittedName>
        <fullName evidence="8">Uncharacterized protein</fullName>
    </submittedName>
</protein>
<feature type="transmembrane region" description="Helical" evidence="6">
    <location>
        <begin position="199"/>
        <end position="222"/>
    </location>
</feature>
<sequence>MVVFRRPVAMGLPLWLLFAVQTAANMQYTFTSNGTCPGDGRPWLCDPFSEVICAEETSRTQAYCCPVTYDHCSTGGSTCNGAGGKAGDGQIQCSADGSTWCCSEEYESCTQRANQINVCLHKESNPYVGFDIGAANRTWSSILSASPSATFNAAGISSLMASATSTSTFTSTSTSSTSPTPSTSTTSSESPSSSISSGAIAGIVVGVIVLLVLVAAGVFLFWRRRKAQTVAKDAVYHEVPHEGGEGGAYTVDRKEALPESYELSPEPIPAELGTNSMPHELEAR</sequence>
<keyword evidence="7" id="KW-0732">Signal</keyword>
<dbReference type="InterPro" id="IPR051694">
    <property type="entry name" value="Immunoregulatory_rcpt-like"/>
</dbReference>
<accession>A0A5N6KNP2</accession>
<dbReference type="Gene3D" id="1.20.5.510">
    <property type="entry name" value="Single helix bin"/>
    <property type="match status" value="1"/>
</dbReference>
<feature type="region of interest" description="Disordered" evidence="5">
    <location>
        <begin position="264"/>
        <end position="284"/>
    </location>
</feature>
<evidence type="ECO:0000313" key="8">
    <source>
        <dbReference type="EMBL" id="KAB8336881.1"/>
    </source>
</evidence>
<dbReference type="GO" id="GO:0071944">
    <property type="term" value="C:cell periphery"/>
    <property type="evidence" value="ECO:0007669"/>
    <property type="project" value="UniProtKB-ARBA"/>
</dbReference>
<keyword evidence="2 6" id="KW-0812">Transmembrane</keyword>
<organism evidence="8 9">
    <name type="scientific">Carpinus fangiana</name>
    <dbReference type="NCBI Taxonomy" id="176857"/>
    <lineage>
        <taxon>Eukaryota</taxon>
        <taxon>Viridiplantae</taxon>
        <taxon>Streptophyta</taxon>
        <taxon>Embryophyta</taxon>
        <taxon>Tracheophyta</taxon>
        <taxon>Spermatophyta</taxon>
        <taxon>Magnoliopsida</taxon>
        <taxon>eudicotyledons</taxon>
        <taxon>Gunneridae</taxon>
        <taxon>Pentapetalae</taxon>
        <taxon>rosids</taxon>
        <taxon>fabids</taxon>
        <taxon>Fagales</taxon>
        <taxon>Betulaceae</taxon>
        <taxon>Carpinus</taxon>
    </lineage>
</organism>
<evidence type="ECO:0000256" key="6">
    <source>
        <dbReference type="SAM" id="Phobius"/>
    </source>
</evidence>
<feature type="chain" id="PRO_5024315122" evidence="7">
    <location>
        <begin position="25"/>
        <end position="284"/>
    </location>
</feature>
<keyword evidence="4 6" id="KW-0472">Membrane</keyword>